<evidence type="ECO:0000256" key="4">
    <source>
        <dbReference type="ARBA" id="ARBA00022679"/>
    </source>
</evidence>
<keyword evidence="3 9" id="KW-0489">Methyltransferase</keyword>
<dbReference type="Gene3D" id="3.40.50.150">
    <property type="entry name" value="Vaccinia Virus protein VP39"/>
    <property type="match status" value="1"/>
</dbReference>
<comment type="caution">
    <text evidence="9">Lacks conserved residue(s) required for the propagation of feature annotation.</text>
</comment>
<keyword evidence="2" id="KW-0813">Transport</keyword>
<name>A0A7R9QG31_9ACAR</name>
<protein>
    <recommendedName>
        <fullName evidence="11">Sec39 domain-containing protein</fullName>
    </recommendedName>
</protein>
<accession>A0A7R9QG31</accession>
<feature type="binding site" evidence="9">
    <location>
        <position position="970"/>
    </location>
    <ligand>
        <name>S-adenosyl-L-methionine</name>
        <dbReference type="ChEBI" id="CHEBI:59789"/>
    </ligand>
</feature>
<dbReference type="AlphaFoldDB" id="A0A7R9QG31"/>
<dbReference type="PROSITE" id="PS51689">
    <property type="entry name" value="SAM_RNA_A_N6_MT"/>
    <property type="match status" value="1"/>
</dbReference>
<dbReference type="GO" id="GO:0000179">
    <property type="term" value="F:rRNA (adenine-N6,N6-)-dimethyltransferase activity"/>
    <property type="evidence" value="ECO:0007669"/>
    <property type="project" value="UniProtKB-UniRule"/>
</dbReference>
<dbReference type="Proteomes" id="UP000728032">
    <property type="component" value="Unassembled WGS sequence"/>
</dbReference>
<comment type="subcellular location">
    <subcellularLocation>
        <location evidence="1">Endoplasmic reticulum</location>
    </subcellularLocation>
</comment>
<feature type="binding site" evidence="9">
    <location>
        <position position="920"/>
    </location>
    <ligand>
        <name>S-adenosyl-L-methionine</name>
        <dbReference type="ChEBI" id="CHEBI:59789"/>
    </ligand>
</feature>
<keyword evidence="5 9" id="KW-0949">S-adenosyl-L-methionine</keyword>
<dbReference type="EMBL" id="OC916035">
    <property type="protein sequence ID" value="CAD7642906.1"/>
    <property type="molecule type" value="Genomic_DNA"/>
</dbReference>
<dbReference type="InterPro" id="IPR013244">
    <property type="entry name" value="Sec39_domain"/>
</dbReference>
<evidence type="ECO:0000256" key="10">
    <source>
        <dbReference type="SAM" id="MobiDB-lite"/>
    </source>
</evidence>
<keyword evidence="6" id="KW-0256">Endoplasmic reticulum</keyword>
<comment type="similarity">
    <text evidence="9">Belongs to the class I-like SAM-binding methyltransferase superfamily. rRNA adenine N(6)-methyltransferase family.</text>
</comment>
<evidence type="ECO:0000313" key="12">
    <source>
        <dbReference type="EMBL" id="CAD7642906.1"/>
    </source>
</evidence>
<keyword evidence="4 9" id="KW-0808">Transferase</keyword>
<dbReference type="GO" id="GO:0003723">
    <property type="term" value="F:RNA binding"/>
    <property type="evidence" value="ECO:0007669"/>
    <property type="project" value="UniProtKB-UniRule"/>
</dbReference>
<dbReference type="GO" id="GO:0000149">
    <property type="term" value="F:SNARE binding"/>
    <property type="evidence" value="ECO:0007669"/>
    <property type="project" value="TreeGrafter"/>
</dbReference>
<dbReference type="GO" id="GO:0070939">
    <property type="term" value="C:Dsl1/NZR complex"/>
    <property type="evidence" value="ECO:0007669"/>
    <property type="project" value="TreeGrafter"/>
</dbReference>
<dbReference type="SUPFAM" id="SSF53335">
    <property type="entry name" value="S-adenosyl-L-methionine-dependent methyltransferases"/>
    <property type="match status" value="1"/>
</dbReference>
<dbReference type="OrthoDB" id="19988at2759"/>
<evidence type="ECO:0000256" key="7">
    <source>
        <dbReference type="ARBA" id="ARBA00022884"/>
    </source>
</evidence>
<evidence type="ECO:0000259" key="11">
    <source>
        <dbReference type="Pfam" id="PF08314"/>
    </source>
</evidence>
<keyword evidence="8" id="KW-0653">Protein transport</keyword>
<dbReference type="GO" id="GO:0006890">
    <property type="term" value="P:retrograde vesicle-mediated transport, Golgi to endoplasmic reticulum"/>
    <property type="evidence" value="ECO:0007669"/>
    <property type="project" value="InterPro"/>
</dbReference>
<dbReference type="PANTHER" id="PTHR15922">
    <property type="entry name" value="NEUROBLASTOMA-AMPLIFIED SEQUENCE"/>
    <property type="match status" value="1"/>
</dbReference>
<dbReference type="EMBL" id="CAJPVJ010001210">
    <property type="protein sequence ID" value="CAG2164289.1"/>
    <property type="molecule type" value="Genomic_DNA"/>
</dbReference>
<dbReference type="InterPro" id="IPR029063">
    <property type="entry name" value="SAM-dependent_MTases_sf"/>
</dbReference>
<keyword evidence="7 9" id="KW-0694">RNA-binding</keyword>
<proteinExistence type="inferred from homology"/>
<evidence type="ECO:0000256" key="1">
    <source>
        <dbReference type="ARBA" id="ARBA00004240"/>
    </source>
</evidence>
<feature type="region of interest" description="Disordered" evidence="10">
    <location>
        <begin position="1226"/>
        <end position="1245"/>
    </location>
</feature>
<gene>
    <name evidence="12" type="ORF">ONB1V03_LOCUS3845</name>
</gene>
<evidence type="ECO:0000256" key="5">
    <source>
        <dbReference type="ARBA" id="ARBA00022691"/>
    </source>
</evidence>
<evidence type="ECO:0000313" key="13">
    <source>
        <dbReference type="Proteomes" id="UP000728032"/>
    </source>
</evidence>
<dbReference type="GO" id="GO:0015031">
    <property type="term" value="P:protein transport"/>
    <property type="evidence" value="ECO:0007669"/>
    <property type="project" value="UniProtKB-KW"/>
</dbReference>
<dbReference type="PANTHER" id="PTHR15922:SF2">
    <property type="entry name" value="NBAS SUBUNIT OF NRZ TETHERING COMPLEX"/>
    <property type="match status" value="1"/>
</dbReference>
<dbReference type="Pfam" id="PF08314">
    <property type="entry name" value="Sec39"/>
    <property type="match status" value="1"/>
</dbReference>
<reference evidence="12" key="1">
    <citation type="submission" date="2020-11" db="EMBL/GenBank/DDBJ databases">
        <authorList>
            <person name="Tran Van P."/>
        </authorList>
    </citation>
    <scope>NUCLEOTIDE SEQUENCE</scope>
</reference>
<evidence type="ECO:0000256" key="3">
    <source>
        <dbReference type="ARBA" id="ARBA00022603"/>
    </source>
</evidence>
<evidence type="ECO:0000256" key="6">
    <source>
        <dbReference type="ARBA" id="ARBA00022824"/>
    </source>
</evidence>
<sequence>MDTNDMIVRRRHANAVANTHFTSQTNDTTHDTISDDHQDENKSLHHRFHAFHYYFNYYLYVGVNAIRSVIYRLTGGRSVDPTKRIINNLLQKFPFDELQSLSVEELFDKTLADNEFESALELAITYGFDCDVVYQRMWRKTPITRQTIDESLSKISKQLWILRECVECVAQDLDSMKYLLQFGLNITTCDKFVTHFYSRIQSQDKHKDGDNEATDEEVMTARDIMESEMDWNDMSLESKQVCIWRRRLLQYMDRLNVYEMVLSYRDVNDINSKYNHKFYQIFREMSSLEASVYFARNADYNAVSILLTYESADLLDHRLVILSNIDETLSPKRYTSLLPKVVSPKVKGYEVYDWNQILLREEDWVESRFPSVFTTNTTQFESEFYSENTSLLRYKSNRLSKSLLTQWYLERSRQILSLTSIVMNALDLVDIGIKHMVPNLEKLYSDLDIFALIVYESKYEEEIEFEDFENYSNKQKIDVLMSGALESDEHFLSFVEKYLKVFIAKVCKEDPKQMQTIGRELFKDYLISVAKSDLNFCLKVFENSSLSNTSIERSKQNTLIEEPSDLIEFAIDCIYASEDPNQLEVCFQIMECLPQPDMVPLIANNDINQIKRLNELNGLADKLEIYLVAAEIIEQYDCPPTISQIRDLEVTTDREGVKHLFTRITRNCAKSDKPLSVNEWMETFKSLEEVRKTCLKDCITEDQLFEVFVQTLLCSARKENFGLAAGYLQLNSETKYKKKVVPFQKTKKLLISAAQEYINSSDSANDYNIVLAKECLQLIDEREQQKDALISEELNLIESLHLIEDNFDLKLLPIQIRLIPQPRLELIEKILKSSSKAYQKTLKILKISQLLKVCSDFDSDYRNGTVLSLCANVALDSKDFKHCFNSCEQIMKNNYTVGWKARRSSDSLRFQRIAKQYLYLKDKHLVELVANHLSDDLPNDNSVIFESSPGTALLTKHLLKSGAQKVRVFEDNPIFLDKLKIINIPNLLYKDVDSGEDINSWFSGIPVRDWRSEPTIKFVSVLSPINSTLFMRFVIKQLLRKDLFFNCGRTQFLVFVSQKEYKYMSATPDSQYRTYRSISVIYNTLFDVEKLETIPYSRFGFYSDSESNRKEPKFEGNSLLVRLTPKPYLDELDGQTLQDYYYFVTQTFMKRKNWIIPFLENWFPNCGPDLIKKGIPVFKYFGDLRAEEVLDLFKYFYNRSDYNNSIYKTFATNDIFDNEFETQDIKEDDEEVDTKDKEELIDNEI</sequence>
<evidence type="ECO:0000256" key="8">
    <source>
        <dbReference type="ARBA" id="ARBA00022927"/>
    </source>
</evidence>
<feature type="domain" description="Sec39" evidence="11">
    <location>
        <begin position="292"/>
        <end position="891"/>
    </location>
</feature>
<evidence type="ECO:0000256" key="2">
    <source>
        <dbReference type="ARBA" id="ARBA00022448"/>
    </source>
</evidence>
<evidence type="ECO:0000256" key="9">
    <source>
        <dbReference type="PROSITE-ProRule" id="PRU01026"/>
    </source>
</evidence>
<feature type="compositionally biased region" description="Basic and acidic residues" evidence="10">
    <location>
        <begin position="1234"/>
        <end position="1245"/>
    </location>
</feature>
<dbReference type="InterPro" id="IPR001737">
    <property type="entry name" value="KsgA/Erm"/>
</dbReference>
<keyword evidence="13" id="KW-1185">Reference proteome</keyword>
<organism evidence="12">
    <name type="scientific">Oppiella nova</name>
    <dbReference type="NCBI Taxonomy" id="334625"/>
    <lineage>
        <taxon>Eukaryota</taxon>
        <taxon>Metazoa</taxon>
        <taxon>Ecdysozoa</taxon>
        <taxon>Arthropoda</taxon>
        <taxon>Chelicerata</taxon>
        <taxon>Arachnida</taxon>
        <taxon>Acari</taxon>
        <taxon>Acariformes</taxon>
        <taxon>Sarcoptiformes</taxon>
        <taxon>Oribatida</taxon>
        <taxon>Brachypylina</taxon>
        <taxon>Oppioidea</taxon>
        <taxon>Oppiidae</taxon>
        <taxon>Oppiella</taxon>
    </lineage>
</organism>